<dbReference type="InterPro" id="IPR051046">
    <property type="entry name" value="MurCDEF_CellWall_CoF430Synth"/>
</dbReference>
<dbReference type="InterPro" id="IPR036615">
    <property type="entry name" value="Mur_ligase_C_dom_sf"/>
</dbReference>
<dbReference type="InterPro" id="IPR013221">
    <property type="entry name" value="Mur_ligase_cen"/>
</dbReference>
<dbReference type="GO" id="GO:0016881">
    <property type="term" value="F:acid-amino acid ligase activity"/>
    <property type="evidence" value="ECO:0007669"/>
    <property type="project" value="InterPro"/>
</dbReference>
<dbReference type="InterPro" id="IPR036565">
    <property type="entry name" value="Mur-like_cat_sf"/>
</dbReference>
<organism evidence="12 13">
    <name type="scientific">Candidatus Zambryskibacteria bacterium RIFCSPLOWO2_02_FULL_39_14</name>
    <dbReference type="NCBI Taxonomy" id="1802769"/>
    <lineage>
        <taxon>Bacteria</taxon>
        <taxon>Candidatus Zambryskiibacteriota</taxon>
    </lineage>
</organism>
<evidence type="ECO:0000256" key="4">
    <source>
        <dbReference type="ARBA" id="ARBA00022840"/>
    </source>
</evidence>
<evidence type="ECO:0000313" key="12">
    <source>
        <dbReference type="EMBL" id="OHB08046.1"/>
    </source>
</evidence>
<feature type="domain" description="Mur ligase C-terminal" evidence="10">
    <location>
        <begin position="266"/>
        <end position="384"/>
    </location>
</feature>
<keyword evidence="5" id="KW-0133">Cell shape</keyword>
<dbReference type="InterPro" id="IPR000713">
    <property type="entry name" value="Mur_ligase_N"/>
</dbReference>
<gene>
    <name evidence="12" type="ORF">A3I86_01380</name>
</gene>
<name>A0A1G2UF41_9BACT</name>
<accession>A0A1G2UF41</accession>
<evidence type="ECO:0000259" key="10">
    <source>
        <dbReference type="Pfam" id="PF02875"/>
    </source>
</evidence>
<dbReference type="SUPFAM" id="SSF53244">
    <property type="entry name" value="MurD-like peptide ligases, peptide-binding domain"/>
    <property type="match status" value="1"/>
</dbReference>
<dbReference type="PANTHER" id="PTHR43024">
    <property type="entry name" value="UDP-N-ACETYLMURAMOYL-TRIPEPTIDE--D-ALANYL-D-ALANINE LIGASE"/>
    <property type="match status" value="1"/>
</dbReference>
<dbReference type="SUPFAM" id="SSF53623">
    <property type="entry name" value="MurD-like peptide ligases, catalytic domain"/>
    <property type="match status" value="1"/>
</dbReference>
<dbReference type="Proteomes" id="UP000177096">
    <property type="component" value="Unassembled WGS sequence"/>
</dbReference>
<dbReference type="GO" id="GO:0005524">
    <property type="term" value="F:ATP binding"/>
    <property type="evidence" value="ECO:0007669"/>
    <property type="project" value="UniProtKB-KW"/>
</dbReference>
<dbReference type="Gene3D" id="3.90.190.20">
    <property type="entry name" value="Mur ligase, C-terminal domain"/>
    <property type="match status" value="1"/>
</dbReference>
<keyword evidence="1" id="KW-0436">Ligase</keyword>
<evidence type="ECO:0000256" key="7">
    <source>
        <dbReference type="ARBA" id="ARBA00023306"/>
    </source>
</evidence>
<dbReference type="Pfam" id="PF02875">
    <property type="entry name" value="Mur_ligase_C"/>
    <property type="match status" value="1"/>
</dbReference>
<keyword evidence="8" id="KW-0961">Cell wall biogenesis/degradation</keyword>
<evidence type="ECO:0000256" key="5">
    <source>
        <dbReference type="ARBA" id="ARBA00022960"/>
    </source>
</evidence>
<keyword evidence="3" id="KW-0547">Nucleotide-binding</keyword>
<evidence type="ECO:0000259" key="9">
    <source>
        <dbReference type="Pfam" id="PF01225"/>
    </source>
</evidence>
<comment type="caution">
    <text evidence="12">The sequence shown here is derived from an EMBL/GenBank/DDBJ whole genome shotgun (WGS) entry which is preliminary data.</text>
</comment>
<evidence type="ECO:0000259" key="11">
    <source>
        <dbReference type="Pfam" id="PF08245"/>
    </source>
</evidence>
<evidence type="ECO:0000256" key="2">
    <source>
        <dbReference type="ARBA" id="ARBA00022618"/>
    </source>
</evidence>
<reference evidence="12 13" key="1">
    <citation type="journal article" date="2016" name="Nat. Commun.">
        <title>Thousands of microbial genomes shed light on interconnected biogeochemical processes in an aquifer system.</title>
        <authorList>
            <person name="Anantharaman K."/>
            <person name="Brown C.T."/>
            <person name="Hug L.A."/>
            <person name="Sharon I."/>
            <person name="Castelle C.J."/>
            <person name="Probst A.J."/>
            <person name="Thomas B.C."/>
            <person name="Singh A."/>
            <person name="Wilkins M.J."/>
            <person name="Karaoz U."/>
            <person name="Brodie E.L."/>
            <person name="Williams K.H."/>
            <person name="Hubbard S.S."/>
            <person name="Banfield J.F."/>
        </authorList>
    </citation>
    <scope>NUCLEOTIDE SEQUENCE [LARGE SCALE GENOMIC DNA]</scope>
</reference>
<evidence type="ECO:0000256" key="3">
    <source>
        <dbReference type="ARBA" id="ARBA00022741"/>
    </source>
</evidence>
<sequence length="394" mass="44289">MDNNFKVSTDTRKDVANSIFFAIKGDNFDGNTFVETALEKGATGVVTENPKFKQKPHIYVVDDVLDTLQKLAKRYRETFDIPIIAIGGSNGKTTTRGLVNQVLQTRYKVYSTEGNLNNHIGVPLSILSMDKSSEIGVFEIGANHLGEHTKLLEILNPTHVLVTNNGMDHLEGFGSPEGAREANEEIITWADKHKAIVIKNKNHELEINSPLPLAISWEGKRYQTNLAGNYNLENINWALSVGAQFQIIDKEETLEAIERYKSLSQRSQLVIKDNNKFIVDCYNANPTSMMLALKSFVDSVSHPRGIILGDMLELGEYAGKEHKRVVKFIAEQKFDVIVLIGKLFKKAVEKTGLKHVWFEDSATAKIWFRTQAFDNYTFLLKGSRGIKVEQVIET</sequence>
<evidence type="ECO:0000313" key="13">
    <source>
        <dbReference type="Proteomes" id="UP000177096"/>
    </source>
</evidence>
<evidence type="ECO:0008006" key="14">
    <source>
        <dbReference type="Google" id="ProtNLM"/>
    </source>
</evidence>
<keyword evidence="6" id="KW-0573">Peptidoglycan synthesis</keyword>
<dbReference type="EMBL" id="MHWM01000032">
    <property type="protein sequence ID" value="OHB08046.1"/>
    <property type="molecule type" value="Genomic_DNA"/>
</dbReference>
<evidence type="ECO:0000256" key="8">
    <source>
        <dbReference type="ARBA" id="ARBA00023316"/>
    </source>
</evidence>
<feature type="domain" description="Mur ligase central" evidence="11">
    <location>
        <begin position="86"/>
        <end position="203"/>
    </location>
</feature>
<proteinExistence type="predicted"/>
<dbReference type="PANTHER" id="PTHR43024:SF1">
    <property type="entry name" value="UDP-N-ACETYLMURAMOYL-TRIPEPTIDE--D-ALANYL-D-ALANINE LIGASE"/>
    <property type="match status" value="1"/>
</dbReference>
<dbReference type="Gene3D" id="3.40.1190.10">
    <property type="entry name" value="Mur-like, catalytic domain"/>
    <property type="match status" value="1"/>
</dbReference>
<evidence type="ECO:0000256" key="6">
    <source>
        <dbReference type="ARBA" id="ARBA00022984"/>
    </source>
</evidence>
<protein>
    <recommendedName>
        <fullName evidence="14">UDP-N-acetylmuramoyl-tripeptide--D-alanyl-D-alanine ligase</fullName>
    </recommendedName>
</protein>
<dbReference type="Pfam" id="PF01225">
    <property type="entry name" value="Mur_ligase"/>
    <property type="match status" value="1"/>
</dbReference>
<dbReference type="AlphaFoldDB" id="A0A1G2UF41"/>
<dbReference type="Pfam" id="PF08245">
    <property type="entry name" value="Mur_ligase_M"/>
    <property type="match status" value="1"/>
</dbReference>
<dbReference type="Gene3D" id="3.40.1390.10">
    <property type="entry name" value="MurE/MurF, N-terminal domain"/>
    <property type="match status" value="1"/>
</dbReference>
<keyword evidence="4" id="KW-0067">ATP-binding</keyword>
<keyword evidence="2" id="KW-0132">Cell division</keyword>
<dbReference type="SUPFAM" id="SSF63418">
    <property type="entry name" value="MurE/MurF N-terminal domain"/>
    <property type="match status" value="1"/>
</dbReference>
<evidence type="ECO:0000256" key="1">
    <source>
        <dbReference type="ARBA" id="ARBA00022598"/>
    </source>
</evidence>
<feature type="domain" description="Mur ligase N-terminal catalytic" evidence="9">
    <location>
        <begin position="8"/>
        <end position="51"/>
    </location>
</feature>
<keyword evidence="7" id="KW-0131">Cell cycle</keyword>
<dbReference type="InterPro" id="IPR035911">
    <property type="entry name" value="MurE/MurF_N"/>
</dbReference>
<dbReference type="InterPro" id="IPR004101">
    <property type="entry name" value="Mur_ligase_C"/>
</dbReference>